<feature type="domain" description="CCHC-type" evidence="3">
    <location>
        <begin position="277"/>
        <end position="293"/>
    </location>
</feature>
<dbReference type="PANTHER" id="PTHR22639">
    <property type="entry name" value="GAG-RELATED PROTEIN"/>
    <property type="match status" value="1"/>
</dbReference>
<feature type="region of interest" description="Disordered" evidence="2">
    <location>
        <begin position="1"/>
        <end position="21"/>
    </location>
</feature>
<feature type="compositionally biased region" description="Gly residues" evidence="2">
    <location>
        <begin position="423"/>
        <end position="444"/>
    </location>
</feature>
<feature type="domain" description="CCHC-type" evidence="3">
    <location>
        <begin position="351"/>
        <end position="366"/>
    </location>
</feature>
<feature type="domain" description="CCHC-type" evidence="3">
    <location>
        <begin position="55"/>
        <end position="70"/>
    </location>
</feature>
<dbReference type="SMART" id="SM00343">
    <property type="entry name" value="ZnF_C2HC"/>
    <property type="match status" value="11"/>
</dbReference>
<keyword evidence="1" id="KW-0862">Zinc</keyword>
<dbReference type="Pfam" id="PF00098">
    <property type="entry name" value="zf-CCHC"/>
    <property type="match status" value="9"/>
</dbReference>
<dbReference type="InterPro" id="IPR036875">
    <property type="entry name" value="Znf_CCHC_sf"/>
</dbReference>
<reference evidence="4 5" key="1">
    <citation type="submission" date="2018-05" db="EMBL/GenBank/DDBJ databases">
        <title>Genome sequencing and assembly of the regulated plant pathogen Lachnellula willkommii and related sister species for the development of diagnostic species identification markers.</title>
        <authorList>
            <person name="Giroux E."/>
            <person name="Bilodeau G."/>
        </authorList>
    </citation>
    <scope>NUCLEOTIDE SEQUENCE [LARGE SCALE GENOMIC DNA]</scope>
    <source>
        <strain evidence="4 5">CBS 185.66</strain>
    </source>
</reference>
<dbReference type="RefSeq" id="XP_031004081.1">
    <property type="nucleotide sequence ID" value="XM_031150874.1"/>
</dbReference>
<dbReference type="GO" id="GO:0003723">
    <property type="term" value="F:RNA binding"/>
    <property type="evidence" value="ECO:0007669"/>
    <property type="project" value="InterPro"/>
</dbReference>
<protein>
    <submittedName>
        <fullName evidence="4">Zinc finger protein</fullName>
    </submittedName>
</protein>
<dbReference type="EMBL" id="QGMH01000100">
    <property type="protein sequence ID" value="TVY25293.1"/>
    <property type="molecule type" value="Genomic_DNA"/>
</dbReference>
<evidence type="ECO:0000256" key="2">
    <source>
        <dbReference type="SAM" id="MobiDB-lite"/>
    </source>
</evidence>
<keyword evidence="1" id="KW-0863">Zinc-finger</keyword>
<evidence type="ECO:0000259" key="3">
    <source>
        <dbReference type="PROSITE" id="PS50158"/>
    </source>
</evidence>
<dbReference type="OrthoDB" id="8026949at2759"/>
<feature type="domain" description="CCHC-type" evidence="3">
    <location>
        <begin position="81"/>
        <end position="96"/>
    </location>
</feature>
<proteinExistence type="predicted"/>
<organism evidence="4 5">
    <name type="scientific">Lachnellula hyalina</name>
    <dbReference type="NCBI Taxonomy" id="1316788"/>
    <lineage>
        <taxon>Eukaryota</taxon>
        <taxon>Fungi</taxon>
        <taxon>Dikarya</taxon>
        <taxon>Ascomycota</taxon>
        <taxon>Pezizomycotina</taxon>
        <taxon>Leotiomycetes</taxon>
        <taxon>Helotiales</taxon>
        <taxon>Lachnaceae</taxon>
        <taxon>Lachnellula</taxon>
    </lineage>
</organism>
<feature type="domain" description="CCHC-type" evidence="3">
    <location>
        <begin position="372"/>
        <end position="387"/>
    </location>
</feature>
<feature type="domain" description="CCHC-type" evidence="3">
    <location>
        <begin position="325"/>
        <end position="340"/>
    </location>
</feature>
<evidence type="ECO:0000313" key="4">
    <source>
        <dbReference type="EMBL" id="TVY25293.1"/>
    </source>
</evidence>
<dbReference type="GO" id="GO:0003690">
    <property type="term" value="F:double-stranded DNA binding"/>
    <property type="evidence" value="ECO:0007669"/>
    <property type="project" value="InterPro"/>
</dbReference>
<sequence length="459" mass="49649">MSWDNAAGAAEDYSGGDAGGGGGGEGGGFSGQCFNCGQTGHSKQSCTEPPKPRPCYNCGEEGHSKTECTNERVEREFTGTCHLCEEVGHRASDCPSGEPRTCNNCKEEGHTTSKCKNPRKIDYSGVEEVAAEEAWAQIMAAAEDHDLDDVKEAALKYFKACPETTYVDMEKGFRSQDIKVYLIGIEKELLVTYTNMDLQGNLNKKYTVNWRFSDLPHRPREREHWPSTPEENLERLADAGVPVDCGLPKCSNCNELGHIYKNCDQEKMENAERAVLRCYNCEGEGHRIRDCKEPRPDRYACRNCGKSGHGSKECPEPRSAANVVCKVCDEKGHFAKDCPQGGGGGGGGGACHNCGEEGHRKQDCTNERVLICRNCDEVGHVSRECPKPRDYSRVKCSNCSQMGHTKVRCKEPIVENADAGQANGYGGGGGAETSGEAAYGGGDGALEPAQDGGNGDSAW</sequence>
<dbReference type="SUPFAM" id="SSF57756">
    <property type="entry name" value="Retrovirus zinc finger-like domains"/>
    <property type="match status" value="5"/>
</dbReference>
<accession>A0A8H8QYU6</accession>
<evidence type="ECO:0000313" key="5">
    <source>
        <dbReference type="Proteomes" id="UP000431533"/>
    </source>
</evidence>
<feature type="domain" description="CCHC-type" evidence="3">
    <location>
        <begin position="33"/>
        <end position="48"/>
    </location>
</feature>
<evidence type="ECO:0000256" key="1">
    <source>
        <dbReference type="PROSITE-ProRule" id="PRU00047"/>
    </source>
</evidence>
<dbReference type="PANTHER" id="PTHR22639:SF3">
    <property type="entry name" value="ZINC FINGER CCHC DOMAIN-CONTAINING PROTEIN 3"/>
    <property type="match status" value="1"/>
</dbReference>
<dbReference type="GO" id="GO:0008270">
    <property type="term" value="F:zinc ion binding"/>
    <property type="evidence" value="ECO:0007669"/>
    <property type="project" value="UniProtKB-KW"/>
</dbReference>
<keyword evidence="5" id="KW-1185">Reference proteome</keyword>
<dbReference type="GeneID" id="41986131"/>
<feature type="domain" description="CCHC-type" evidence="3">
    <location>
        <begin position="249"/>
        <end position="265"/>
    </location>
</feature>
<dbReference type="AlphaFoldDB" id="A0A8H8QYU6"/>
<keyword evidence="1" id="KW-0479">Metal-binding</keyword>
<name>A0A8H8QYU6_9HELO</name>
<dbReference type="InterPro" id="IPR001878">
    <property type="entry name" value="Znf_CCHC"/>
</dbReference>
<dbReference type="PROSITE" id="PS50158">
    <property type="entry name" value="ZF_CCHC"/>
    <property type="match status" value="9"/>
</dbReference>
<feature type="compositionally biased region" description="Low complexity" evidence="2">
    <location>
        <begin position="1"/>
        <end position="15"/>
    </location>
</feature>
<feature type="domain" description="CCHC-type" evidence="3">
    <location>
        <begin position="301"/>
        <end position="316"/>
    </location>
</feature>
<dbReference type="InterPro" id="IPR042509">
    <property type="entry name" value="ZCCHC3"/>
</dbReference>
<gene>
    <name evidence="4" type="primary">GIS2_1</name>
    <name evidence="4" type="ORF">LHYA1_G005933</name>
</gene>
<dbReference type="Gene3D" id="4.10.60.10">
    <property type="entry name" value="Zinc finger, CCHC-type"/>
    <property type="match status" value="6"/>
</dbReference>
<feature type="region of interest" description="Disordered" evidence="2">
    <location>
        <begin position="422"/>
        <end position="459"/>
    </location>
</feature>
<dbReference type="Proteomes" id="UP000431533">
    <property type="component" value="Unassembled WGS sequence"/>
</dbReference>
<comment type="caution">
    <text evidence="4">The sequence shown here is derived from an EMBL/GenBank/DDBJ whole genome shotgun (WGS) entry which is preliminary data.</text>
</comment>